<feature type="transmembrane region" description="Helical" evidence="1">
    <location>
        <begin position="98"/>
        <end position="117"/>
    </location>
</feature>
<keyword evidence="3" id="KW-1185">Reference proteome</keyword>
<dbReference type="Proteomes" id="UP000838100">
    <property type="component" value="Unassembled WGS sequence"/>
</dbReference>
<protein>
    <recommendedName>
        <fullName evidence="4">DUF2007 domain-containing protein</fullName>
    </recommendedName>
</protein>
<accession>A0ABM9AGI5</accession>
<organism evidence="2 3">
    <name type="scientific">Sinobacterium norvegicum</name>
    <dbReference type="NCBI Taxonomy" id="1641715"/>
    <lineage>
        <taxon>Bacteria</taxon>
        <taxon>Pseudomonadati</taxon>
        <taxon>Pseudomonadota</taxon>
        <taxon>Gammaproteobacteria</taxon>
        <taxon>Cellvibrionales</taxon>
        <taxon>Spongiibacteraceae</taxon>
        <taxon>Sinobacterium</taxon>
    </lineage>
</organism>
<keyword evidence="1" id="KW-0812">Transmembrane</keyword>
<dbReference type="InterPro" id="IPR046162">
    <property type="entry name" value="DUF6164"/>
</dbReference>
<dbReference type="EMBL" id="CAKLPX010000003">
    <property type="protein sequence ID" value="CAH0992318.1"/>
    <property type="molecule type" value="Genomic_DNA"/>
</dbReference>
<evidence type="ECO:0000313" key="3">
    <source>
        <dbReference type="Proteomes" id="UP000838100"/>
    </source>
</evidence>
<comment type="caution">
    <text evidence="2">The sequence shown here is derived from an EMBL/GenBank/DDBJ whole genome shotgun (WGS) entry which is preliminary data.</text>
</comment>
<keyword evidence="1" id="KW-1133">Transmembrane helix</keyword>
<evidence type="ECO:0000256" key="1">
    <source>
        <dbReference type="SAM" id="Phobius"/>
    </source>
</evidence>
<proteinExistence type="predicted"/>
<dbReference type="RefSeq" id="WP_237445012.1">
    <property type="nucleotide sequence ID" value="NZ_CAKLPX010000003.1"/>
</dbReference>
<sequence>MAELLINLRNAPADEIDDLIELLDSHQIDYYQTSGGSFGLSLPGLWVNDADQFQRARSLIDQYQHERQQRIRAQFQQAKDSNQHDTVWARLKRIPNRMITFSIMIFIVIIASIKPFMDMF</sequence>
<dbReference type="Pfam" id="PF19661">
    <property type="entry name" value="DUF6164"/>
    <property type="match status" value="1"/>
</dbReference>
<keyword evidence="1" id="KW-0472">Membrane</keyword>
<gene>
    <name evidence="2" type="ORF">SIN8267_02437</name>
</gene>
<reference evidence="2" key="1">
    <citation type="submission" date="2021-12" db="EMBL/GenBank/DDBJ databases">
        <authorList>
            <person name="Rodrigo-Torres L."/>
            <person name="Arahal R. D."/>
            <person name="Lucena T."/>
        </authorList>
    </citation>
    <scope>NUCLEOTIDE SEQUENCE</scope>
    <source>
        <strain evidence="2">CECT 8267</strain>
    </source>
</reference>
<evidence type="ECO:0008006" key="4">
    <source>
        <dbReference type="Google" id="ProtNLM"/>
    </source>
</evidence>
<name>A0ABM9AGI5_9GAMM</name>
<evidence type="ECO:0000313" key="2">
    <source>
        <dbReference type="EMBL" id="CAH0992318.1"/>
    </source>
</evidence>